<evidence type="ECO:0000313" key="2">
    <source>
        <dbReference type="Proteomes" id="UP000564644"/>
    </source>
</evidence>
<keyword evidence="2" id="KW-1185">Reference proteome</keyword>
<comment type="caution">
    <text evidence="1">The sequence shown here is derived from an EMBL/GenBank/DDBJ whole genome shotgun (WGS) entry which is preliminary data.</text>
</comment>
<dbReference type="RefSeq" id="WP_185129595.1">
    <property type="nucleotide sequence ID" value="NZ_JACJVO010000016.1"/>
</dbReference>
<proteinExistence type="predicted"/>
<accession>A0A7X0SKZ8</accession>
<sequence length="59" mass="6917">MGIKLSAYYHGRFVQMIRTADGIMDKLKALEYYEKHMEEVEADFLTEAWRKDDDNGKAS</sequence>
<reference evidence="1 2" key="1">
    <citation type="submission" date="2020-08" db="EMBL/GenBank/DDBJ databases">
        <title>Cohnella phylogeny.</title>
        <authorList>
            <person name="Dunlap C."/>
        </authorList>
    </citation>
    <scope>NUCLEOTIDE SEQUENCE [LARGE SCALE GENOMIC DNA]</scope>
    <source>
        <strain evidence="1 2">CBP 2801</strain>
    </source>
</reference>
<evidence type="ECO:0000313" key="1">
    <source>
        <dbReference type="EMBL" id="MBB6731923.1"/>
    </source>
</evidence>
<gene>
    <name evidence="1" type="ORF">H7C18_13460</name>
</gene>
<name>A0A7X0SKZ8_9BACL</name>
<organism evidence="1 2">
    <name type="scientific">Cohnella zeiphila</name>
    <dbReference type="NCBI Taxonomy" id="2761120"/>
    <lineage>
        <taxon>Bacteria</taxon>
        <taxon>Bacillati</taxon>
        <taxon>Bacillota</taxon>
        <taxon>Bacilli</taxon>
        <taxon>Bacillales</taxon>
        <taxon>Paenibacillaceae</taxon>
        <taxon>Cohnella</taxon>
    </lineage>
</organism>
<dbReference type="EMBL" id="JACJVO010000016">
    <property type="protein sequence ID" value="MBB6731923.1"/>
    <property type="molecule type" value="Genomic_DNA"/>
</dbReference>
<dbReference type="AlphaFoldDB" id="A0A7X0SKZ8"/>
<protein>
    <submittedName>
        <fullName evidence="1">Uncharacterized protein</fullName>
    </submittedName>
</protein>
<dbReference type="Proteomes" id="UP000564644">
    <property type="component" value="Unassembled WGS sequence"/>
</dbReference>